<gene>
    <name evidence="1" type="ORF">HMPREF0650_1272</name>
</gene>
<dbReference type="STRING" id="679190.HMPREF0650_1272"/>
<dbReference type="Proteomes" id="UP000005283">
    <property type="component" value="Unassembled WGS sequence"/>
</dbReference>
<comment type="caution">
    <text evidence="1">The sequence shown here is derived from an EMBL/GenBank/DDBJ whole genome shotgun (WGS) entry which is preliminary data.</text>
</comment>
<protein>
    <submittedName>
        <fullName evidence="1">Uncharacterized protein</fullName>
    </submittedName>
</protein>
<dbReference type="AlphaFoldDB" id="D1W478"/>
<dbReference type="EMBL" id="ADEG01000039">
    <property type="protein sequence ID" value="EFA92525.1"/>
    <property type="molecule type" value="Genomic_DNA"/>
</dbReference>
<name>D1W478_9BACT</name>
<evidence type="ECO:0000313" key="1">
    <source>
        <dbReference type="EMBL" id="EFA92525.1"/>
    </source>
</evidence>
<accession>D1W478</accession>
<keyword evidence="2" id="KW-1185">Reference proteome</keyword>
<evidence type="ECO:0000313" key="2">
    <source>
        <dbReference type="Proteomes" id="UP000005283"/>
    </source>
</evidence>
<sequence>MAAQAGYNNGIQHMNLVMYRIVLRKTRQDTRAQHECDDTPWHETVLQLNFIYSSSSSPNRNMLQRQVF</sequence>
<reference evidence="1 2" key="1">
    <citation type="submission" date="2009-12" db="EMBL/GenBank/DDBJ databases">
        <title>Genome Sequence of Prevotella buccalis ATCC 35310.</title>
        <authorList>
            <person name="Durkin A.S."/>
            <person name="Madupu R."/>
            <person name="Torralba M."/>
            <person name="Methe B."/>
            <person name="Sutton G."/>
            <person name="Strausberg R.L."/>
            <person name="Nelson K.E."/>
        </authorList>
    </citation>
    <scope>NUCLEOTIDE SEQUENCE [LARGE SCALE GENOMIC DNA]</scope>
    <source>
        <strain evidence="1 2">ATCC 35310</strain>
    </source>
</reference>
<proteinExistence type="predicted"/>
<organism evidence="1 2">
    <name type="scientific">Hoylesella buccalis ATCC 35310</name>
    <dbReference type="NCBI Taxonomy" id="679190"/>
    <lineage>
        <taxon>Bacteria</taxon>
        <taxon>Pseudomonadati</taxon>
        <taxon>Bacteroidota</taxon>
        <taxon>Bacteroidia</taxon>
        <taxon>Bacteroidales</taxon>
        <taxon>Prevotellaceae</taxon>
        <taxon>Hoylesella</taxon>
    </lineage>
</organism>